<evidence type="ECO:0000313" key="1">
    <source>
        <dbReference type="EMBL" id="QHT06824.1"/>
    </source>
</evidence>
<protein>
    <submittedName>
        <fullName evidence="1">Uncharacterized protein</fullName>
    </submittedName>
</protein>
<organism evidence="1">
    <name type="scientific">viral metagenome</name>
    <dbReference type="NCBI Taxonomy" id="1070528"/>
    <lineage>
        <taxon>unclassified sequences</taxon>
        <taxon>metagenomes</taxon>
        <taxon>organismal metagenomes</taxon>
    </lineage>
</organism>
<proteinExistence type="predicted"/>
<reference evidence="1" key="1">
    <citation type="journal article" date="2020" name="Nature">
        <title>Giant virus diversity and host interactions through global metagenomics.</title>
        <authorList>
            <person name="Schulz F."/>
            <person name="Roux S."/>
            <person name="Paez-Espino D."/>
            <person name="Jungbluth S."/>
            <person name="Walsh D.A."/>
            <person name="Denef V.J."/>
            <person name="McMahon K.D."/>
            <person name="Konstantinidis K.T."/>
            <person name="Eloe-Fadrosh E.A."/>
            <person name="Kyrpides N.C."/>
            <person name="Woyke T."/>
        </authorList>
    </citation>
    <scope>NUCLEOTIDE SEQUENCE</scope>
    <source>
        <strain evidence="1">GVMAG-M-3300021473-15</strain>
    </source>
</reference>
<accession>A0A6C0CSZ2</accession>
<dbReference type="AlphaFoldDB" id="A0A6C0CSZ2"/>
<sequence>MDTLPKKTRLLILSFLIKKQCFLCRNIKHLHRCVQCHRFICSLCDTMRYDEHYECYKCHEKEKRKYDALYYDSDSGDYNK</sequence>
<dbReference type="EMBL" id="MN739476">
    <property type="protein sequence ID" value="QHT06824.1"/>
    <property type="molecule type" value="Genomic_DNA"/>
</dbReference>
<name>A0A6C0CSZ2_9ZZZZ</name>